<keyword evidence="6 7" id="KW-0472">Membrane</keyword>
<dbReference type="PANTHER" id="PTHR42718:SF46">
    <property type="entry name" value="BLR6921 PROTEIN"/>
    <property type="match status" value="1"/>
</dbReference>
<dbReference type="InterPro" id="IPR020846">
    <property type="entry name" value="MFS_dom"/>
</dbReference>
<dbReference type="InterPro" id="IPR036259">
    <property type="entry name" value="MFS_trans_sf"/>
</dbReference>
<proteinExistence type="predicted"/>
<dbReference type="InterPro" id="IPR011701">
    <property type="entry name" value="MFS"/>
</dbReference>
<keyword evidence="3" id="KW-1003">Cell membrane</keyword>
<dbReference type="Pfam" id="PF07690">
    <property type="entry name" value="MFS_1"/>
    <property type="match status" value="1"/>
</dbReference>
<dbReference type="SUPFAM" id="SSF103473">
    <property type="entry name" value="MFS general substrate transporter"/>
    <property type="match status" value="1"/>
</dbReference>
<dbReference type="GO" id="GO:0005886">
    <property type="term" value="C:plasma membrane"/>
    <property type="evidence" value="ECO:0007669"/>
    <property type="project" value="UniProtKB-SubCell"/>
</dbReference>
<dbReference type="GO" id="GO:0022857">
    <property type="term" value="F:transmembrane transporter activity"/>
    <property type="evidence" value="ECO:0007669"/>
    <property type="project" value="InterPro"/>
</dbReference>
<gene>
    <name evidence="9" type="ORF">E0H73_40170</name>
</gene>
<feature type="transmembrane region" description="Helical" evidence="7">
    <location>
        <begin position="12"/>
        <end position="36"/>
    </location>
</feature>
<evidence type="ECO:0000256" key="1">
    <source>
        <dbReference type="ARBA" id="ARBA00004651"/>
    </source>
</evidence>
<evidence type="ECO:0000259" key="8">
    <source>
        <dbReference type="PROSITE" id="PS50850"/>
    </source>
</evidence>
<evidence type="ECO:0000313" key="9">
    <source>
        <dbReference type="EMBL" id="TCC52154.1"/>
    </source>
</evidence>
<sequence length="182" mass="18870">MVLSPKPWHPTALVLLCAADLLVMLDGTVVTVALPAIERDLGTSRADLQWVVTAYTLTLGAFMLVGGRVGDLYGRRRALVVGLVVFGAASGMAGLARDTGLLLAMRAVQGLGAGLAVPAALALLAATYREERERQRALGYLSATLDVGMVAGLVVGGASSPLRSVGRGAFSSSYRSVSCQQR</sequence>
<name>A0A4R0K0P8_9ACTN</name>
<dbReference type="RefSeq" id="WP_131365619.1">
    <property type="nucleotide sequence ID" value="NZ_SJKB01000021.1"/>
</dbReference>
<dbReference type="EMBL" id="SJKB01000021">
    <property type="protein sequence ID" value="TCC52154.1"/>
    <property type="molecule type" value="Genomic_DNA"/>
</dbReference>
<evidence type="ECO:0000256" key="6">
    <source>
        <dbReference type="ARBA" id="ARBA00023136"/>
    </source>
</evidence>
<feature type="domain" description="Major facilitator superfamily (MFS) profile" evidence="8">
    <location>
        <begin position="12"/>
        <end position="182"/>
    </location>
</feature>
<dbReference type="Gene3D" id="1.20.1720.10">
    <property type="entry name" value="Multidrug resistance protein D"/>
    <property type="match status" value="1"/>
</dbReference>
<accession>A0A4R0K0P8</accession>
<evidence type="ECO:0000256" key="5">
    <source>
        <dbReference type="ARBA" id="ARBA00022989"/>
    </source>
</evidence>
<evidence type="ECO:0000256" key="4">
    <source>
        <dbReference type="ARBA" id="ARBA00022692"/>
    </source>
</evidence>
<dbReference type="OrthoDB" id="4334754at2"/>
<dbReference type="PANTHER" id="PTHR42718">
    <property type="entry name" value="MAJOR FACILITATOR SUPERFAMILY MULTIDRUG TRANSPORTER MFSC"/>
    <property type="match status" value="1"/>
</dbReference>
<organism evidence="9 10">
    <name type="scientific">Kribbella pittospori</name>
    <dbReference type="NCBI Taxonomy" id="722689"/>
    <lineage>
        <taxon>Bacteria</taxon>
        <taxon>Bacillati</taxon>
        <taxon>Actinomycetota</taxon>
        <taxon>Actinomycetes</taxon>
        <taxon>Propionibacteriales</taxon>
        <taxon>Kribbellaceae</taxon>
        <taxon>Kribbella</taxon>
    </lineage>
</organism>
<comment type="subcellular location">
    <subcellularLocation>
        <location evidence="1">Cell membrane</location>
        <topology evidence="1">Multi-pass membrane protein</topology>
    </subcellularLocation>
</comment>
<evidence type="ECO:0000313" key="10">
    <source>
        <dbReference type="Proteomes" id="UP000291144"/>
    </source>
</evidence>
<reference evidence="9 10" key="1">
    <citation type="submission" date="2019-02" db="EMBL/GenBank/DDBJ databases">
        <title>Kribbella capetownensis sp. nov. and Kribbella speibonae sp. nov., isolated from soil.</title>
        <authorList>
            <person name="Curtis S.M."/>
            <person name="Norton I."/>
            <person name="Everest G.J."/>
            <person name="Meyers P.R."/>
        </authorList>
    </citation>
    <scope>NUCLEOTIDE SEQUENCE [LARGE SCALE GENOMIC DNA]</scope>
    <source>
        <strain evidence="9 10">NRRL B-24813</strain>
    </source>
</reference>
<dbReference type="PROSITE" id="PS50850">
    <property type="entry name" value="MFS"/>
    <property type="match status" value="1"/>
</dbReference>
<keyword evidence="4 7" id="KW-0812">Transmembrane</keyword>
<dbReference type="AlphaFoldDB" id="A0A4R0K0P8"/>
<keyword evidence="2" id="KW-0813">Transport</keyword>
<feature type="transmembrane region" description="Helical" evidence="7">
    <location>
        <begin position="108"/>
        <end position="126"/>
    </location>
</feature>
<feature type="transmembrane region" description="Helical" evidence="7">
    <location>
        <begin position="48"/>
        <end position="66"/>
    </location>
</feature>
<keyword evidence="5 7" id="KW-1133">Transmembrane helix</keyword>
<dbReference type="Proteomes" id="UP000291144">
    <property type="component" value="Unassembled WGS sequence"/>
</dbReference>
<comment type="caution">
    <text evidence="9">The sequence shown here is derived from an EMBL/GenBank/DDBJ whole genome shotgun (WGS) entry which is preliminary data.</text>
</comment>
<protein>
    <submittedName>
        <fullName evidence="9">MFS transporter</fullName>
    </submittedName>
</protein>
<keyword evidence="10" id="KW-1185">Reference proteome</keyword>
<evidence type="ECO:0000256" key="2">
    <source>
        <dbReference type="ARBA" id="ARBA00022448"/>
    </source>
</evidence>
<evidence type="ECO:0000256" key="3">
    <source>
        <dbReference type="ARBA" id="ARBA00022475"/>
    </source>
</evidence>
<evidence type="ECO:0000256" key="7">
    <source>
        <dbReference type="SAM" id="Phobius"/>
    </source>
</evidence>
<feature type="transmembrane region" description="Helical" evidence="7">
    <location>
        <begin position="138"/>
        <end position="158"/>
    </location>
</feature>
<feature type="transmembrane region" description="Helical" evidence="7">
    <location>
        <begin position="78"/>
        <end position="96"/>
    </location>
</feature>